<dbReference type="EMBL" id="PYHR01000002">
    <property type="protein sequence ID" value="PWD52186.1"/>
    <property type="molecule type" value="Genomic_DNA"/>
</dbReference>
<feature type="domain" description="NAD-dependent epimerase/dehydratase" evidence="1">
    <location>
        <begin position="14"/>
        <end position="221"/>
    </location>
</feature>
<comment type="caution">
    <text evidence="2">The sequence shown here is derived from an EMBL/GenBank/DDBJ whole genome shotgun (WGS) entry which is preliminary data.</text>
</comment>
<reference evidence="2 3" key="1">
    <citation type="submission" date="2018-03" db="EMBL/GenBank/DDBJ databases">
        <title>Genome assembly of novel Miniimonas species PCH200.</title>
        <authorList>
            <person name="Thakur V."/>
            <person name="Kumar V."/>
            <person name="Singh D."/>
        </authorList>
    </citation>
    <scope>NUCLEOTIDE SEQUENCE [LARGE SCALE GENOMIC DNA]</scope>
    <source>
        <strain evidence="2 3">PCH200</strain>
    </source>
</reference>
<proteinExistence type="predicted"/>
<dbReference type="InterPro" id="IPR036291">
    <property type="entry name" value="NAD(P)-bd_dom_sf"/>
</dbReference>
<dbReference type="Proteomes" id="UP000245166">
    <property type="component" value="Unassembled WGS sequence"/>
</dbReference>
<evidence type="ECO:0000259" key="1">
    <source>
        <dbReference type="Pfam" id="PF01370"/>
    </source>
</evidence>
<gene>
    <name evidence="2" type="ORF">C8046_17610</name>
</gene>
<dbReference type="Gene3D" id="3.40.50.720">
    <property type="entry name" value="NAD(P)-binding Rossmann-like Domain"/>
    <property type="match status" value="1"/>
</dbReference>
<name>A0A2U1ZYX3_9MICO</name>
<sequence length="325" mass="33814">MTRSHLMSTTPDAVVLGHGPVGATIAAHLLDQGRTVRVVTRSGSGPEGAERVRADVLDHDAVARAIGDAPAVHMAFHAPYDARTWSRMLPTMEAGVLAHTARTGAAVATAESLYAFDPAASPFTAASPLRPPSRKGAVRRTLLAARDVSGARVTSVVAGDFVGPRVLMSHAGERMMLPLLRGGTFRPVGDVDLPHAFTHVPDLAAAMVAATQSVRGDGEGGHRVVLAPHAGSITMRDLVARVAAAAGVTAPRLAPMSQRLLSAVGLVTPSVREIAEVTYQFTQAFEIDVDAATADARTLGLTATPWSTAIAETVAWWQARTAVAA</sequence>
<keyword evidence="3" id="KW-1185">Reference proteome</keyword>
<dbReference type="InterPro" id="IPR001509">
    <property type="entry name" value="Epimerase_deHydtase"/>
</dbReference>
<dbReference type="SUPFAM" id="SSF51735">
    <property type="entry name" value="NAD(P)-binding Rossmann-fold domains"/>
    <property type="match status" value="1"/>
</dbReference>
<dbReference type="Pfam" id="PF01370">
    <property type="entry name" value="Epimerase"/>
    <property type="match status" value="1"/>
</dbReference>
<accession>A0A2U1ZYX3</accession>
<evidence type="ECO:0000313" key="2">
    <source>
        <dbReference type="EMBL" id="PWD52186.1"/>
    </source>
</evidence>
<evidence type="ECO:0000313" key="3">
    <source>
        <dbReference type="Proteomes" id="UP000245166"/>
    </source>
</evidence>
<organism evidence="2 3">
    <name type="scientific">Serinibacter arcticus</name>
    <dbReference type="NCBI Taxonomy" id="1655435"/>
    <lineage>
        <taxon>Bacteria</taxon>
        <taxon>Bacillati</taxon>
        <taxon>Actinomycetota</taxon>
        <taxon>Actinomycetes</taxon>
        <taxon>Micrococcales</taxon>
        <taxon>Beutenbergiaceae</taxon>
        <taxon>Serinibacter</taxon>
    </lineage>
</organism>
<dbReference type="AlphaFoldDB" id="A0A2U1ZYX3"/>
<protein>
    <submittedName>
        <fullName evidence="2">Epimerase</fullName>
    </submittedName>
</protein>